<dbReference type="Gene3D" id="3.20.20.70">
    <property type="entry name" value="Aldolase class I"/>
    <property type="match status" value="1"/>
</dbReference>
<feature type="binding site" evidence="9 11">
    <location>
        <position position="184"/>
    </location>
    <ligand>
        <name>substrate</name>
    </ligand>
</feature>
<feature type="binding site" evidence="9 11">
    <location>
        <position position="32"/>
    </location>
    <ligand>
        <name>substrate</name>
    </ligand>
</feature>
<dbReference type="GO" id="GO:0006207">
    <property type="term" value="P:'de novo' pyrimidine nucleobase biosynthetic process"/>
    <property type="evidence" value="ECO:0007669"/>
    <property type="project" value="InterPro"/>
</dbReference>
<dbReference type="SMART" id="SM00934">
    <property type="entry name" value="OMPdecase"/>
    <property type="match status" value="1"/>
</dbReference>
<comment type="pathway">
    <text evidence="2 9 12">Pyrimidine metabolism; UMP biosynthesis via de novo pathway; UMP from orotate: step 2/2.</text>
</comment>
<evidence type="ECO:0000256" key="6">
    <source>
        <dbReference type="ARBA" id="ARBA00023239"/>
    </source>
</evidence>
<name>A0A2R8A063_CARDV</name>
<evidence type="ECO:0000313" key="16">
    <source>
        <dbReference type="Proteomes" id="UP000297938"/>
    </source>
</evidence>
<feature type="binding site" evidence="9">
    <location>
        <begin position="59"/>
        <end position="68"/>
    </location>
    <ligand>
        <name>substrate</name>
    </ligand>
</feature>
<evidence type="ECO:0000259" key="14">
    <source>
        <dbReference type="SMART" id="SM00934"/>
    </source>
</evidence>
<dbReference type="CDD" id="cd04725">
    <property type="entry name" value="OMP_decarboxylase_like"/>
    <property type="match status" value="1"/>
</dbReference>
<dbReference type="EC" id="4.1.1.23" evidence="9"/>
<evidence type="ECO:0000256" key="2">
    <source>
        <dbReference type="ARBA" id="ARBA00004861"/>
    </source>
</evidence>
<evidence type="ECO:0000256" key="13">
    <source>
        <dbReference type="SAM" id="MobiDB-lite"/>
    </source>
</evidence>
<reference evidence="15 16" key="1">
    <citation type="journal article" date="2018" name="Int. J. Food Microbiol.">
        <title>Growth of Carnobacterium spp. isolated from chilled vacuum-packaged meat under relevant acidic conditions.</title>
        <authorList>
            <person name="Zhang P."/>
            <person name="Badoni M."/>
            <person name="Ganzle M."/>
            <person name="Yang X."/>
        </authorList>
    </citation>
    <scope>NUCLEOTIDE SEQUENCE [LARGE SCALE GENOMIC DNA]</scope>
    <source>
        <strain evidence="15 16">B2</strain>
    </source>
</reference>
<dbReference type="GO" id="GO:0044205">
    <property type="term" value="P:'de novo' UMP biosynthetic process"/>
    <property type="evidence" value="ECO:0007669"/>
    <property type="project" value="UniProtKB-UniRule"/>
</dbReference>
<dbReference type="Proteomes" id="UP000297938">
    <property type="component" value="Unassembled WGS sequence"/>
</dbReference>
<evidence type="ECO:0000256" key="5">
    <source>
        <dbReference type="ARBA" id="ARBA00022975"/>
    </source>
</evidence>
<feature type="binding site" evidence="9 11">
    <location>
        <position position="122"/>
    </location>
    <ligand>
        <name>substrate</name>
    </ligand>
</feature>
<dbReference type="InterPro" id="IPR001754">
    <property type="entry name" value="OMPdeCOase_dom"/>
</dbReference>
<dbReference type="UniPathway" id="UPA00070">
    <property type="reaction ID" value="UER00120"/>
</dbReference>
<feature type="binding site" evidence="9 11">
    <location>
        <position position="214"/>
    </location>
    <ligand>
        <name>substrate</name>
    </ligand>
</feature>
<feature type="compositionally biased region" description="Basic and acidic residues" evidence="13">
    <location>
        <begin position="186"/>
        <end position="195"/>
    </location>
</feature>
<dbReference type="EMBL" id="NRPP01000017">
    <property type="protein sequence ID" value="TFJ24955.1"/>
    <property type="molecule type" value="Genomic_DNA"/>
</dbReference>
<dbReference type="NCBIfam" id="NF001273">
    <property type="entry name" value="PRK00230.1"/>
    <property type="match status" value="1"/>
</dbReference>
<gene>
    <name evidence="9 15" type="primary">pyrF</name>
    <name evidence="15" type="ORF">CKN69_10040</name>
</gene>
<feature type="active site" description="Proton donor" evidence="9">
    <location>
        <position position="61"/>
    </location>
</feature>
<feature type="region of interest" description="Disordered" evidence="13">
    <location>
        <begin position="183"/>
        <end position="202"/>
    </location>
</feature>
<evidence type="ECO:0000313" key="15">
    <source>
        <dbReference type="EMBL" id="TFJ24955.1"/>
    </source>
</evidence>
<comment type="catalytic activity">
    <reaction evidence="7 9 12">
        <text>orotidine 5'-phosphate + H(+) = UMP + CO2</text>
        <dbReference type="Rhea" id="RHEA:11596"/>
        <dbReference type="ChEBI" id="CHEBI:15378"/>
        <dbReference type="ChEBI" id="CHEBI:16526"/>
        <dbReference type="ChEBI" id="CHEBI:57538"/>
        <dbReference type="ChEBI" id="CHEBI:57865"/>
        <dbReference type="EC" id="4.1.1.23"/>
    </reaction>
</comment>
<keyword evidence="4 9" id="KW-0210">Decarboxylase</keyword>
<evidence type="ECO:0000256" key="3">
    <source>
        <dbReference type="ARBA" id="ARBA00011738"/>
    </source>
</evidence>
<dbReference type="HAMAP" id="MF_01200_B">
    <property type="entry name" value="OMPdecase_type1_B"/>
    <property type="match status" value="1"/>
</dbReference>
<dbReference type="RefSeq" id="WP_109841723.1">
    <property type="nucleotide sequence ID" value="NZ_CBCPJW010000001.1"/>
</dbReference>
<evidence type="ECO:0000256" key="8">
    <source>
        <dbReference type="ARBA" id="ARBA00061012"/>
    </source>
</evidence>
<dbReference type="NCBIfam" id="TIGR01740">
    <property type="entry name" value="pyrF"/>
    <property type="match status" value="1"/>
</dbReference>
<feature type="active site" description="For OMPdecase activity" evidence="10">
    <location>
        <position position="59"/>
    </location>
</feature>
<keyword evidence="6 9" id="KW-0456">Lyase</keyword>
<dbReference type="GO" id="GO:0004590">
    <property type="term" value="F:orotidine-5'-phosphate decarboxylase activity"/>
    <property type="evidence" value="ECO:0007669"/>
    <property type="project" value="UniProtKB-UniRule"/>
</dbReference>
<accession>A0A2R8A063</accession>
<dbReference type="InterPro" id="IPR018089">
    <property type="entry name" value="OMPdecase_AS"/>
</dbReference>
<dbReference type="InterPro" id="IPR013785">
    <property type="entry name" value="Aldolase_TIM"/>
</dbReference>
<feature type="binding site" evidence="9 11">
    <location>
        <position position="213"/>
    </location>
    <ligand>
        <name>substrate</name>
    </ligand>
</feature>
<comment type="subunit">
    <text evidence="3 9">Homodimer.</text>
</comment>
<evidence type="ECO:0000256" key="11">
    <source>
        <dbReference type="PIRSR" id="PIRSR614732-2"/>
    </source>
</evidence>
<dbReference type="STRING" id="2748.CDIV41_320353"/>
<keyword evidence="5 9" id="KW-0665">Pyrimidine biosynthesis</keyword>
<evidence type="ECO:0000256" key="1">
    <source>
        <dbReference type="ARBA" id="ARBA00002356"/>
    </source>
</evidence>
<proteinExistence type="inferred from homology"/>
<evidence type="ECO:0000256" key="12">
    <source>
        <dbReference type="RuleBase" id="RU000512"/>
    </source>
</evidence>
<sequence length="238" mass="26023">MQTKPIIALDFSTSEEIKNFLTHFKDEQLFVKVGMELYYQNGPEVVKWMKSLGHQIFLDLKLHDIPNTVERSMKGLAALDVDMINVHAAGGKQMMEAAMSGIIAGTPTGSQRPSLIAVTQLTSTTQEAMRTEQLIQVPLLQSVIHYAKLTQSAGLDGVVCSALEAQLIKENTSNEFLCVTPGIRPSGDEKGDQKRVATPSRAREAGSSFIVVGRPITQAADPVKSYHTIKNQWNGVEA</sequence>
<dbReference type="PANTHER" id="PTHR32119:SF2">
    <property type="entry name" value="OROTIDINE 5'-PHOSPHATE DECARBOXYLASE"/>
    <property type="match status" value="1"/>
</dbReference>
<protein>
    <recommendedName>
        <fullName evidence="9">Orotidine 5'-phosphate decarboxylase</fullName>
        <ecNumber evidence="9">4.1.1.23</ecNumber>
    </recommendedName>
    <alternativeName>
        <fullName evidence="9">OMP decarboxylase</fullName>
        <shortName evidence="9">OMPDCase</shortName>
        <shortName evidence="9">OMPdecase</shortName>
    </alternativeName>
</protein>
<feature type="binding site" evidence="9 11">
    <location>
        <position position="193"/>
    </location>
    <ligand>
        <name>substrate</name>
    </ligand>
</feature>
<evidence type="ECO:0000256" key="10">
    <source>
        <dbReference type="PIRSR" id="PIRSR614732-1"/>
    </source>
</evidence>
<dbReference type="SUPFAM" id="SSF51366">
    <property type="entry name" value="Ribulose-phoshate binding barrel"/>
    <property type="match status" value="1"/>
</dbReference>
<dbReference type="PROSITE" id="PS00156">
    <property type="entry name" value="OMPDECASE"/>
    <property type="match status" value="1"/>
</dbReference>
<feature type="active site" description="For OMPdecase activity" evidence="10">
    <location>
        <position position="64"/>
    </location>
</feature>
<dbReference type="InterPro" id="IPR047596">
    <property type="entry name" value="OMPdecase_bac"/>
</dbReference>
<evidence type="ECO:0000256" key="4">
    <source>
        <dbReference type="ARBA" id="ARBA00022793"/>
    </source>
</evidence>
<dbReference type="AlphaFoldDB" id="A0A2R8A063"/>
<feature type="binding site" evidence="9 11">
    <location>
        <position position="10"/>
    </location>
    <ligand>
        <name>substrate</name>
    </ligand>
</feature>
<dbReference type="Pfam" id="PF00215">
    <property type="entry name" value="OMPdecase"/>
    <property type="match status" value="1"/>
</dbReference>
<evidence type="ECO:0000256" key="9">
    <source>
        <dbReference type="HAMAP-Rule" id="MF_01200"/>
    </source>
</evidence>
<dbReference type="GO" id="GO:0005829">
    <property type="term" value="C:cytosol"/>
    <property type="evidence" value="ECO:0007669"/>
    <property type="project" value="TreeGrafter"/>
</dbReference>
<feature type="active site" description="For OMPdecase activity" evidence="10">
    <location>
        <position position="61"/>
    </location>
</feature>
<dbReference type="FunFam" id="3.20.20.70:FF:000015">
    <property type="entry name" value="Orotidine 5'-phosphate decarboxylase"/>
    <property type="match status" value="1"/>
</dbReference>
<evidence type="ECO:0000256" key="7">
    <source>
        <dbReference type="ARBA" id="ARBA00049157"/>
    </source>
</evidence>
<comment type="function">
    <text evidence="1 9">Catalyzes the decarboxylation of orotidine 5'-monophosphate (OMP) to uridine 5'-monophosphate (UMP).</text>
</comment>
<comment type="similarity">
    <text evidence="8 9">Belongs to the OMP decarboxylase family. Type 1 subfamily.</text>
</comment>
<dbReference type="InterPro" id="IPR014732">
    <property type="entry name" value="OMPdecase"/>
</dbReference>
<comment type="caution">
    <text evidence="15">The sequence shown here is derived from an EMBL/GenBank/DDBJ whole genome shotgun (WGS) entry which is preliminary data.</text>
</comment>
<dbReference type="PANTHER" id="PTHR32119">
    <property type="entry name" value="OROTIDINE 5'-PHOSPHATE DECARBOXYLASE"/>
    <property type="match status" value="1"/>
</dbReference>
<dbReference type="InterPro" id="IPR011060">
    <property type="entry name" value="RibuloseP-bd_barrel"/>
</dbReference>
<feature type="domain" description="Orotidine 5'-phosphate decarboxylase" evidence="14">
    <location>
        <begin position="4"/>
        <end position="229"/>
    </location>
</feature>
<organism evidence="15 16">
    <name type="scientific">Carnobacterium divergens</name>
    <name type="common">Lactobacillus divergens</name>
    <dbReference type="NCBI Taxonomy" id="2748"/>
    <lineage>
        <taxon>Bacteria</taxon>
        <taxon>Bacillati</taxon>
        <taxon>Bacillota</taxon>
        <taxon>Bacilli</taxon>
        <taxon>Lactobacillales</taxon>
        <taxon>Carnobacteriaceae</taxon>
        <taxon>Carnobacterium</taxon>
    </lineage>
</organism>